<reference evidence="2 3" key="1">
    <citation type="journal article" date="2021" name="Int. J. Syst. Evol. Microbiol.">
        <title>Amazonocrinis nigriterrae gen. nov., sp. nov., Atlanticothrix silvestris gen. nov., sp. nov. and Dendronalium phyllosphericum gen. nov., sp. nov., nostocacean cyanobacteria from Brazilian environments.</title>
        <authorList>
            <person name="Alvarenga D.O."/>
            <person name="Andreote A.P.D."/>
            <person name="Branco L.H.Z."/>
            <person name="Delbaje E."/>
            <person name="Cruz R.B."/>
            <person name="Varani A.M."/>
            <person name="Fiore M.F."/>
        </authorList>
    </citation>
    <scope>NUCLEOTIDE SEQUENCE [LARGE SCALE GENOMIC DNA]</scope>
    <source>
        <strain evidence="2 3">CENA67</strain>
    </source>
</reference>
<evidence type="ECO:0000313" key="2">
    <source>
        <dbReference type="EMBL" id="MBH8562618.1"/>
    </source>
</evidence>
<dbReference type="PANTHER" id="PTHR43792">
    <property type="entry name" value="GNAT FAMILY, PUTATIVE (AFU_ORTHOLOGUE AFUA_3G00765)-RELATED-RELATED"/>
    <property type="match status" value="1"/>
</dbReference>
<dbReference type="InterPro" id="IPR051531">
    <property type="entry name" value="N-acetyltransferase"/>
</dbReference>
<dbReference type="PROSITE" id="PS51186">
    <property type="entry name" value="GNAT"/>
    <property type="match status" value="1"/>
</dbReference>
<gene>
    <name evidence="2" type="ORF">I8748_10575</name>
</gene>
<evidence type="ECO:0000313" key="3">
    <source>
        <dbReference type="Proteomes" id="UP000632766"/>
    </source>
</evidence>
<protein>
    <submittedName>
        <fullName evidence="2">GNAT family N-acetyltransferase</fullName>
    </submittedName>
</protein>
<feature type="domain" description="N-acetyltransferase" evidence="1">
    <location>
        <begin position="9"/>
        <end position="175"/>
    </location>
</feature>
<keyword evidence="3" id="KW-1185">Reference proteome</keyword>
<name>A0A8J7HMY0_9NOST</name>
<dbReference type="SUPFAM" id="SSF55729">
    <property type="entry name" value="Acyl-CoA N-acyltransferases (Nat)"/>
    <property type="match status" value="1"/>
</dbReference>
<dbReference type="RefSeq" id="WP_198124525.1">
    <property type="nucleotide sequence ID" value="NZ_JAECZC010000014.1"/>
</dbReference>
<dbReference type="InterPro" id="IPR000182">
    <property type="entry name" value="GNAT_dom"/>
</dbReference>
<accession>A0A8J7HMY0</accession>
<dbReference type="PANTHER" id="PTHR43792:SF1">
    <property type="entry name" value="N-ACETYLTRANSFERASE DOMAIN-CONTAINING PROTEIN"/>
    <property type="match status" value="1"/>
</dbReference>
<dbReference type="Pfam" id="PF13302">
    <property type="entry name" value="Acetyltransf_3"/>
    <property type="match status" value="1"/>
</dbReference>
<evidence type="ECO:0000259" key="1">
    <source>
        <dbReference type="PROSITE" id="PS51186"/>
    </source>
</evidence>
<dbReference type="Proteomes" id="UP000632766">
    <property type="component" value="Unassembled WGS sequence"/>
</dbReference>
<dbReference type="GO" id="GO:0016747">
    <property type="term" value="F:acyltransferase activity, transferring groups other than amino-acyl groups"/>
    <property type="evidence" value="ECO:0007669"/>
    <property type="project" value="InterPro"/>
</dbReference>
<dbReference type="AlphaFoldDB" id="A0A8J7HMY0"/>
<dbReference type="EMBL" id="JAECZC010000014">
    <property type="protein sequence ID" value="MBH8562618.1"/>
    <property type="molecule type" value="Genomic_DNA"/>
</dbReference>
<dbReference type="CDD" id="cd04301">
    <property type="entry name" value="NAT_SF"/>
    <property type="match status" value="1"/>
</dbReference>
<dbReference type="InterPro" id="IPR016181">
    <property type="entry name" value="Acyl_CoA_acyltransferase"/>
</dbReference>
<organism evidence="2 3">
    <name type="scientific">Amazonocrinis nigriterrae CENA67</name>
    <dbReference type="NCBI Taxonomy" id="2794033"/>
    <lineage>
        <taxon>Bacteria</taxon>
        <taxon>Bacillati</taxon>
        <taxon>Cyanobacteriota</taxon>
        <taxon>Cyanophyceae</taxon>
        <taxon>Nostocales</taxon>
        <taxon>Nostocaceae</taxon>
        <taxon>Amazonocrinis</taxon>
        <taxon>Amazonocrinis nigriterrae</taxon>
    </lineage>
</organism>
<sequence length="194" mass="22460">MEPVVTKRLIIRRLAETDLHDYLQCQTHPEILPYMPGEPITEEGAKRYVPHLAAVEIGDKPVFIVFAIQHIADAKMIGQVSINLSAKEQSQGEIGWILHPDYQGRGYATEAAQVLLNYCFAQRKLHRITAMCDTRNTASVRLMERLGMRREAHLKQSIFIQGAWRDEYIYALLRDEWLLQQEHFNESKSIKMIQ</sequence>
<comment type="caution">
    <text evidence="2">The sequence shown here is derived from an EMBL/GenBank/DDBJ whole genome shotgun (WGS) entry which is preliminary data.</text>
</comment>
<proteinExistence type="predicted"/>
<dbReference type="Gene3D" id="3.40.630.30">
    <property type="match status" value="1"/>
</dbReference>